<comment type="caution">
    <text evidence="3">The sequence shown here is derived from an EMBL/GenBank/DDBJ whole genome shotgun (WGS) entry which is preliminary data.</text>
</comment>
<dbReference type="AlphaFoldDB" id="A0A964T6L3"/>
<dbReference type="SMART" id="SM00939">
    <property type="entry name" value="PepX_C"/>
    <property type="match status" value="1"/>
</dbReference>
<dbReference type="Gene3D" id="1.10.3020.20">
    <property type="match status" value="1"/>
</dbReference>
<dbReference type="Pfam" id="PF08530">
    <property type="entry name" value="PepX_C"/>
    <property type="match status" value="1"/>
</dbReference>
<dbReference type="Gene3D" id="3.40.50.1820">
    <property type="entry name" value="alpha/beta hydrolase"/>
    <property type="match status" value="1"/>
</dbReference>
<dbReference type="InterPro" id="IPR005674">
    <property type="entry name" value="CocE/Ser_esterase"/>
</dbReference>
<reference evidence="3" key="1">
    <citation type="submission" date="2019-03" db="EMBL/GenBank/DDBJ databases">
        <title>Afifella sp. nov., isolated from activated sludge.</title>
        <authorList>
            <person name="Li Q."/>
            <person name="Liu Y."/>
        </authorList>
    </citation>
    <scope>NUCLEOTIDE SEQUENCE</scope>
    <source>
        <strain evidence="3">L72</strain>
    </source>
</reference>
<dbReference type="NCBIfam" id="TIGR00976">
    <property type="entry name" value="CocE_NonD"/>
    <property type="match status" value="1"/>
</dbReference>
<dbReference type="SUPFAM" id="SSF49785">
    <property type="entry name" value="Galactose-binding domain-like"/>
    <property type="match status" value="1"/>
</dbReference>
<dbReference type="InterPro" id="IPR050585">
    <property type="entry name" value="Xaa-Pro_dipeptidyl-ppase/CocE"/>
</dbReference>
<evidence type="ECO:0000313" key="4">
    <source>
        <dbReference type="Proteomes" id="UP000773614"/>
    </source>
</evidence>
<dbReference type="InterPro" id="IPR000383">
    <property type="entry name" value="Xaa-Pro-like_dom"/>
</dbReference>
<feature type="domain" description="Xaa-Pro dipeptidyl-peptidase C-terminal" evidence="2">
    <location>
        <begin position="307"/>
        <end position="545"/>
    </location>
</feature>
<dbReference type="PANTHER" id="PTHR43056:SF10">
    <property type="entry name" value="COCE_NOND FAMILY, PUTATIVE (AFU_ORTHOLOGUE AFUA_7G00600)-RELATED"/>
    <property type="match status" value="1"/>
</dbReference>
<dbReference type="EMBL" id="SPKJ01000077">
    <property type="protein sequence ID" value="MYZ49496.1"/>
    <property type="molecule type" value="Genomic_DNA"/>
</dbReference>
<dbReference type="PANTHER" id="PTHR43056">
    <property type="entry name" value="PEPTIDASE S9 PROLYL OLIGOPEPTIDASE"/>
    <property type="match status" value="1"/>
</dbReference>
<evidence type="ECO:0000313" key="3">
    <source>
        <dbReference type="EMBL" id="MYZ49496.1"/>
    </source>
</evidence>
<dbReference type="InterPro" id="IPR029058">
    <property type="entry name" value="AB_hydrolase_fold"/>
</dbReference>
<dbReference type="OrthoDB" id="9806163at2"/>
<name>A0A964T6L3_9HYPH</name>
<organism evidence="3 4">
    <name type="scientific">Propylenella binzhouense</name>
    <dbReference type="NCBI Taxonomy" id="2555902"/>
    <lineage>
        <taxon>Bacteria</taxon>
        <taxon>Pseudomonadati</taxon>
        <taxon>Pseudomonadota</taxon>
        <taxon>Alphaproteobacteria</taxon>
        <taxon>Hyphomicrobiales</taxon>
        <taxon>Propylenellaceae</taxon>
        <taxon>Propylenella</taxon>
    </lineage>
</organism>
<dbReference type="RefSeq" id="WP_161141837.1">
    <property type="nucleotide sequence ID" value="NZ_SPKJ01000077.1"/>
</dbReference>
<proteinExistence type="predicted"/>
<keyword evidence="1 3" id="KW-0378">Hydrolase</keyword>
<accession>A0A964T6L3</accession>
<evidence type="ECO:0000259" key="2">
    <source>
        <dbReference type="SMART" id="SM00939"/>
    </source>
</evidence>
<sequence length="552" mass="62233">MPPVQEERFKVADSRVRNVYGVPKDAEIVLLKDVPAGMRDGVALMTNVFRPAAAGRYPVIVTLAPYGKDGYPADAQYGRIPFTGNIFVSEWAAWENPDPVYWVPHGYVLVVADCRGTNRSGGARFEHFSRQMGLDFHDLVEWAARQDWSDGNVGANGVSYLALTQWLGAAENPPHLKAIVPWEGFNDPYREHAFHGGIPDTGFFRSLWSRRMDPETGFVAKGASAENIVAEQAAHPLLDEFWRAKHPELGKIDVPAYVVAGWATGGLHTRGSIEGFKQIASREKWLECHGRKEWEYYYSREALERQRRFLDCFLKGEETGIRDLPRVRYEVRDRFYEGRFRFADDFPIPGTRYRALNLRTDGSLSESPAAEPGTLTYASERGAPAPNRLAFRYRFAERTELVGHAKLRLWVSAAAADDMDLHVALKKFDRHGHEVFFPDFQHYEQGVAAAGWLRASHRELDEARSTPWQPWLKHARELKLTPGEPVPVEIEIMPSGTGFDAGDELVLVVQGYDIIDYPPRFAHLETVNRGSHSVHMGGSFDSHLLVPVVPVP</sequence>
<dbReference type="GO" id="GO:0008239">
    <property type="term" value="F:dipeptidyl-peptidase activity"/>
    <property type="evidence" value="ECO:0007669"/>
    <property type="project" value="InterPro"/>
</dbReference>
<dbReference type="InterPro" id="IPR008979">
    <property type="entry name" value="Galactose-bd-like_sf"/>
</dbReference>
<dbReference type="SUPFAM" id="SSF53474">
    <property type="entry name" value="alpha/beta-Hydrolases"/>
    <property type="match status" value="1"/>
</dbReference>
<dbReference type="Proteomes" id="UP000773614">
    <property type="component" value="Unassembled WGS sequence"/>
</dbReference>
<gene>
    <name evidence="3" type="ORF">E4O86_17440</name>
</gene>
<protein>
    <submittedName>
        <fullName evidence="3">CocE/NonD family hydrolase</fullName>
    </submittedName>
</protein>
<dbReference type="Pfam" id="PF02129">
    <property type="entry name" value="Peptidase_S15"/>
    <property type="match status" value="1"/>
</dbReference>
<dbReference type="Gene3D" id="2.60.120.260">
    <property type="entry name" value="Galactose-binding domain-like"/>
    <property type="match status" value="1"/>
</dbReference>
<dbReference type="InterPro" id="IPR013736">
    <property type="entry name" value="Xaa-Pro_dipept_C"/>
</dbReference>
<keyword evidence="4" id="KW-1185">Reference proteome</keyword>
<evidence type="ECO:0000256" key="1">
    <source>
        <dbReference type="ARBA" id="ARBA00022801"/>
    </source>
</evidence>